<dbReference type="Pfam" id="PF07883">
    <property type="entry name" value="Cupin_2"/>
    <property type="match status" value="1"/>
</dbReference>
<dbReference type="InterPro" id="IPR014710">
    <property type="entry name" value="RmlC-like_jellyroll"/>
</dbReference>
<dbReference type="InterPro" id="IPR032710">
    <property type="entry name" value="NTF2-like_dom_sf"/>
</dbReference>
<dbReference type="InterPro" id="IPR037401">
    <property type="entry name" value="SnoaL-like"/>
</dbReference>
<gene>
    <name evidence="3" type="ORF">AA23TX_06583</name>
</gene>
<dbReference type="InterPro" id="IPR013096">
    <property type="entry name" value="Cupin_2"/>
</dbReference>
<reference evidence="3 4" key="1">
    <citation type="submission" date="2019-09" db="EMBL/GenBank/DDBJ databases">
        <authorList>
            <person name="Leyn A S."/>
        </authorList>
    </citation>
    <scope>NUCLEOTIDE SEQUENCE [LARGE SCALE GENOMIC DNA]</scope>
    <source>
        <strain evidence="3">AA231_1</strain>
    </source>
</reference>
<feature type="domain" description="SnoaL-like" evidence="2">
    <location>
        <begin position="12"/>
        <end position="111"/>
    </location>
</feature>
<keyword evidence="4" id="KW-1185">Reference proteome</keyword>
<evidence type="ECO:0000259" key="2">
    <source>
        <dbReference type="Pfam" id="PF12680"/>
    </source>
</evidence>
<dbReference type="InterPro" id="IPR047142">
    <property type="entry name" value="OryJ/VirC-like"/>
</dbReference>
<evidence type="ECO:0000313" key="4">
    <source>
        <dbReference type="Proteomes" id="UP000399805"/>
    </source>
</evidence>
<dbReference type="Gene3D" id="2.60.120.10">
    <property type="entry name" value="Jelly Rolls"/>
    <property type="match status" value="1"/>
</dbReference>
<feature type="domain" description="Cupin type-2" evidence="1">
    <location>
        <begin position="239"/>
        <end position="299"/>
    </location>
</feature>
<dbReference type="PANTHER" id="PTHR36156:SF2">
    <property type="entry name" value="CUPIN TYPE-2 DOMAIN-CONTAINING PROTEIN"/>
    <property type="match status" value="1"/>
</dbReference>
<dbReference type="RefSeq" id="WP_155546493.1">
    <property type="nucleotide sequence ID" value="NZ_CABVGP010000002.1"/>
</dbReference>
<dbReference type="Proteomes" id="UP000399805">
    <property type="component" value="Unassembled WGS sequence"/>
</dbReference>
<proteinExistence type="predicted"/>
<dbReference type="PANTHER" id="PTHR36156">
    <property type="entry name" value="SLR2101 PROTEIN"/>
    <property type="match status" value="1"/>
</dbReference>
<evidence type="ECO:0000313" key="3">
    <source>
        <dbReference type="EMBL" id="VVJ21562.1"/>
    </source>
</evidence>
<dbReference type="Pfam" id="PF12680">
    <property type="entry name" value="SnoaL_2"/>
    <property type="match status" value="1"/>
</dbReference>
<dbReference type="SUPFAM" id="SSF51182">
    <property type="entry name" value="RmlC-like cupins"/>
    <property type="match status" value="1"/>
</dbReference>
<evidence type="ECO:0000259" key="1">
    <source>
        <dbReference type="Pfam" id="PF07883"/>
    </source>
</evidence>
<evidence type="ECO:0008006" key="5">
    <source>
        <dbReference type="Google" id="ProtNLM"/>
    </source>
</evidence>
<dbReference type="SUPFAM" id="SSF54427">
    <property type="entry name" value="NTF2-like"/>
    <property type="match status" value="1"/>
</dbReference>
<dbReference type="Gene3D" id="3.10.450.50">
    <property type="match status" value="1"/>
</dbReference>
<dbReference type="AlphaFoldDB" id="A0A6I8LWI7"/>
<dbReference type="EMBL" id="CABVGP010000002">
    <property type="protein sequence ID" value="VVJ21562.1"/>
    <property type="molecule type" value="Genomic_DNA"/>
</dbReference>
<dbReference type="InterPro" id="IPR011051">
    <property type="entry name" value="RmlC_Cupin_sf"/>
</dbReference>
<protein>
    <recommendedName>
        <fullName evidence="5">SnoaL-like domain-containing protein</fullName>
    </recommendedName>
</protein>
<dbReference type="CDD" id="cd02231">
    <property type="entry name" value="cupin_BLL6423-like"/>
    <property type="match status" value="1"/>
</dbReference>
<name>A0A6I8LWI7_9PSEU</name>
<sequence length="306" mass="33106">MRAAADKVGLLTRYYAAMATNDSQDFGSYYAENMTLKFGNSPEIDGRDNIVAAFKGMLDRVVSLEHDLVNAWEEEGGVVFFESVGRWTLRGGAVIEINAASKITIVDEQFVDQRIYVDNAPVFEALERESSMAGEHREFQSRLIVTGLDADGKSAFVSDGPTTDRLVADGYTRNHLWQATEVPTPVMAANGPGGASVIPPPPAGYNYVITAFAPDSEWDYEGGYARILAESGAGDAVDPTDAPGMHTTDTIDIVTVISGEACVLLDTGETTMRQGDTIVQRGTKHAWRNRAHEPCVVSAVHVSVLR</sequence>
<accession>A0A6I8LWI7</accession>
<organism evidence="3 4">
    <name type="scientific">Amycolatopsis camponoti</name>
    <dbReference type="NCBI Taxonomy" id="2606593"/>
    <lineage>
        <taxon>Bacteria</taxon>
        <taxon>Bacillati</taxon>
        <taxon>Actinomycetota</taxon>
        <taxon>Actinomycetes</taxon>
        <taxon>Pseudonocardiales</taxon>
        <taxon>Pseudonocardiaceae</taxon>
        <taxon>Amycolatopsis</taxon>
    </lineage>
</organism>